<dbReference type="GO" id="GO:0005886">
    <property type="term" value="C:plasma membrane"/>
    <property type="evidence" value="ECO:0007669"/>
    <property type="project" value="TreeGrafter"/>
</dbReference>
<dbReference type="PANTHER" id="PTHR31450:SF4">
    <property type="entry name" value="LEUCINE-RICH REPEAT-CONTAINING PROTEIN 19"/>
    <property type="match status" value="1"/>
</dbReference>
<reference evidence="6" key="1">
    <citation type="thesis" date="2021" institute="BYU ScholarsArchive" country="Provo, UT, USA">
        <title>Applications of and Algorithms for Genome Assembly and Genomic Analyses with an Emphasis on Marine Teleosts.</title>
        <authorList>
            <person name="Pickett B.D."/>
        </authorList>
    </citation>
    <scope>NUCLEOTIDE SEQUENCE</scope>
    <source>
        <strain evidence="6">HI-2016</strain>
    </source>
</reference>
<feature type="non-terminal residue" evidence="6">
    <location>
        <position position="1"/>
    </location>
</feature>
<dbReference type="SUPFAM" id="SSF52058">
    <property type="entry name" value="L domain-like"/>
    <property type="match status" value="1"/>
</dbReference>
<dbReference type="Proteomes" id="UP000824540">
    <property type="component" value="Unassembled WGS sequence"/>
</dbReference>
<keyword evidence="5" id="KW-0732">Signal</keyword>
<dbReference type="SMART" id="SM00369">
    <property type="entry name" value="LRR_TYP"/>
    <property type="match status" value="4"/>
</dbReference>
<keyword evidence="2" id="KW-0677">Repeat</keyword>
<organism evidence="6 7">
    <name type="scientific">Albula glossodonta</name>
    <name type="common">roundjaw bonefish</name>
    <dbReference type="NCBI Taxonomy" id="121402"/>
    <lineage>
        <taxon>Eukaryota</taxon>
        <taxon>Metazoa</taxon>
        <taxon>Chordata</taxon>
        <taxon>Craniata</taxon>
        <taxon>Vertebrata</taxon>
        <taxon>Euteleostomi</taxon>
        <taxon>Actinopterygii</taxon>
        <taxon>Neopterygii</taxon>
        <taxon>Teleostei</taxon>
        <taxon>Albuliformes</taxon>
        <taxon>Albulidae</taxon>
        <taxon>Albula</taxon>
    </lineage>
</organism>
<dbReference type="Pfam" id="PF15176">
    <property type="entry name" value="LRR19-TM"/>
    <property type="match status" value="1"/>
</dbReference>
<feature type="compositionally biased region" description="Polar residues" evidence="3">
    <location>
        <begin position="295"/>
        <end position="311"/>
    </location>
</feature>
<feature type="compositionally biased region" description="Low complexity" evidence="3">
    <location>
        <begin position="246"/>
        <end position="266"/>
    </location>
</feature>
<gene>
    <name evidence="6" type="ORF">JZ751_027444</name>
</gene>
<dbReference type="Gene3D" id="3.80.10.10">
    <property type="entry name" value="Ribonuclease Inhibitor"/>
    <property type="match status" value="1"/>
</dbReference>
<dbReference type="Pfam" id="PF13855">
    <property type="entry name" value="LRR_8"/>
    <property type="match status" value="1"/>
</dbReference>
<evidence type="ECO:0000313" key="7">
    <source>
        <dbReference type="Proteomes" id="UP000824540"/>
    </source>
</evidence>
<feature type="chain" id="PRO_5035935814" evidence="5">
    <location>
        <begin position="24"/>
        <end position="379"/>
    </location>
</feature>
<sequence>MRKIMEVYSSLLFLWMGFTRVAAGKSNDELDVGFNMRLQQIPSDLPSNITKLNLSHNAIELSEADIQTLKNFSQLTELHLDNNMLTTLPGHMFDNLSHLKILNVSSNNISRVEPLAFAGLANLEELDLSHNSIPSLPPRVFANLSSMKSLYLKGNRLHLLENVTFLDLTHLNHLDLDKNLWNCSSTFLWVMNCLNDKKKLGLGAACTSPKEKAGESIINNSTECFPEYKANPEPPKASTQAPTEASTQASTVTSTQAPTVTSTQAPTVTSTKATIAKSTQAFSITTTVPASSQLTTNTATTGQANSGSTTDSIKDSSQDTHPVGNSWKFLVGVVVTALITSLLIVCTVKSPKWYRWIFDYRHQRLREDESDLFATHCHS</sequence>
<keyword evidence="4" id="KW-1133">Transmembrane helix</keyword>
<keyword evidence="7" id="KW-1185">Reference proteome</keyword>
<dbReference type="InterPro" id="IPR003591">
    <property type="entry name" value="Leu-rich_rpt_typical-subtyp"/>
</dbReference>
<evidence type="ECO:0000256" key="1">
    <source>
        <dbReference type="ARBA" id="ARBA00022614"/>
    </source>
</evidence>
<dbReference type="GO" id="GO:0038023">
    <property type="term" value="F:signaling receptor activity"/>
    <property type="evidence" value="ECO:0007669"/>
    <property type="project" value="TreeGrafter"/>
</dbReference>
<keyword evidence="4" id="KW-0472">Membrane</keyword>
<dbReference type="OrthoDB" id="1394818at2759"/>
<feature type="transmembrane region" description="Helical" evidence="4">
    <location>
        <begin position="327"/>
        <end position="348"/>
    </location>
</feature>
<dbReference type="AlphaFoldDB" id="A0A8T2NF70"/>
<protein>
    <submittedName>
        <fullName evidence="6">Uncharacterized protein</fullName>
    </submittedName>
</protein>
<feature type="region of interest" description="Disordered" evidence="3">
    <location>
        <begin position="295"/>
        <end position="320"/>
    </location>
</feature>
<evidence type="ECO:0000256" key="5">
    <source>
        <dbReference type="SAM" id="SignalP"/>
    </source>
</evidence>
<proteinExistence type="predicted"/>
<comment type="caution">
    <text evidence="6">The sequence shown here is derived from an EMBL/GenBank/DDBJ whole genome shotgun (WGS) entry which is preliminary data.</text>
</comment>
<dbReference type="PANTHER" id="PTHR31450">
    <property type="entry name" value="LEUCINE-RICH REPEAT-CONTAINING PROTEIN 19 LRRC19 FAMILY MEMBER"/>
    <property type="match status" value="1"/>
</dbReference>
<name>A0A8T2NF70_9TELE</name>
<dbReference type="InterPro" id="IPR001611">
    <property type="entry name" value="Leu-rich_rpt"/>
</dbReference>
<dbReference type="PROSITE" id="PS51450">
    <property type="entry name" value="LRR"/>
    <property type="match status" value="2"/>
</dbReference>
<evidence type="ECO:0000256" key="4">
    <source>
        <dbReference type="SAM" id="Phobius"/>
    </source>
</evidence>
<feature type="region of interest" description="Disordered" evidence="3">
    <location>
        <begin position="227"/>
        <end position="266"/>
    </location>
</feature>
<feature type="signal peptide" evidence="5">
    <location>
        <begin position="1"/>
        <end position="23"/>
    </location>
</feature>
<keyword evidence="4" id="KW-0812">Transmembrane</keyword>
<dbReference type="GO" id="GO:1901224">
    <property type="term" value="P:positive regulation of non-canonical NF-kappaB signal transduction"/>
    <property type="evidence" value="ECO:0007669"/>
    <property type="project" value="TreeGrafter"/>
</dbReference>
<keyword evidence="1" id="KW-0433">Leucine-rich repeat</keyword>
<dbReference type="EMBL" id="JAFBMS010000078">
    <property type="protein sequence ID" value="KAG9337950.1"/>
    <property type="molecule type" value="Genomic_DNA"/>
</dbReference>
<evidence type="ECO:0000256" key="3">
    <source>
        <dbReference type="SAM" id="MobiDB-lite"/>
    </source>
</evidence>
<evidence type="ECO:0000313" key="6">
    <source>
        <dbReference type="EMBL" id="KAG9337950.1"/>
    </source>
</evidence>
<dbReference type="InterPro" id="IPR032675">
    <property type="entry name" value="LRR_dom_sf"/>
</dbReference>
<accession>A0A8T2NF70</accession>
<evidence type="ECO:0000256" key="2">
    <source>
        <dbReference type="ARBA" id="ARBA00022737"/>
    </source>
</evidence>
<dbReference type="SMART" id="SM00365">
    <property type="entry name" value="LRR_SD22"/>
    <property type="match status" value="3"/>
</dbReference>